<dbReference type="Gene3D" id="3.40.50.300">
    <property type="entry name" value="P-loop containing nucleotide triphosphate hydrolases"/>
    <property type="match status" value="1"/>
</dbReference>
<dbReference type="CDD" id="cd01684">
    <property type="entry name" value="Tet_like_IV"/>
    <property type="match status" value="1"/>
</dbReference>
<evidence type="ECO:0000256" key="1">
    <source>
        <dbReference type="ARBA" id="ARBA00022741"/>
    </source>
</evidence>
<dbReference type="InterPro" id="IPR041095">
    <property type="entry name" value="EFG_II"/>
</dbReference>
<dbReference type="InterPro" id="IPR000795">
    <property type="entry name" value="T_Tr_GTP-bd_dom"/>
</dbReference>
<dbReference type="GO" id="GO:0032790">
    <property type="term" value="P:ribosome disassembly"/>
    <property type="evidence" value="ECO:0007669"/>
    <property type="project" value="TreeGrafter"/>
</dbReference>
<evidence type="ECO:0000313" key="5">
    <source>
        <dbReference type="EMBL" id="USJ21686.1"/>
    </source>
</evidence>
<evidence type="ECO:0000313" key="6">
    <source>
        <dbReference type="Proteomes" id="UP001055460"/>
    </source>
</evidence>
<dbReference type="SUPFAM" id="SSF52540">
    <property type="entry name" value="P-loop containing nucleoside triphosphate hydrolases"/>
    <property type="match status" value="1"/>
</dbReference>
<accession>A0A9Q9D8D9</accession>
<dbReference type="PRINTS" id="PR01037">
    <property type="entry name" value="TCRTETOQM"/>
</dbReference>
<dbReference type="InterPro" id="IPR000640">
    <property type="entry name" value="EFG_V-like"/>
</dbReference>
<dbReference type="InterPro" id="IPR009000">
    <property type="entry name" value="Transl_B-barrel_sf"/>
</dbReference>
<dbReference type="Pfam" id="PF03764">
    <property type="entry name" value="EFG_IV"/>
    <property type="match status" value="1"/>
</dbReference>
<keyword evidence="2" id="KW-0648">Protein biosynthesis</keyword>
<dbReference type="Gene3D" id="2.40.30.10">
    <property type="entry name" value="Translation factors"/>
    <property type="match status" value="1"/>
</dbReference>
<dbReference type="Proteomes" id="UP001055460">
    <property type="component" value="Chromosome"/>
</dbReference>
<evidence type="ECO:0000256" key="2">
    <source>
        <dbReference type="ARBA" id="ARBA00022917"/>
    </source>
</evidence>
<dbReference type="Gene3D" id="3.30.70.870">
    <property type="entry name" value="Elongation Factor G (Translational Gtpase), domain 3"/>
    <property type="match status" value="1"/>
</dbReference>
<dbReference type="SUPFAM" id="SSF54980">
    <property type="entry name" value="EF-G C-terminal domain-like"/>
    <property type="match status" value="2"/>
</dbReference>
<dbReference type="PANTHER" id="PTHR43261:SF1">
    <property type="entry name" value="RIBOSOME-RELEASING FACTOR 2, MITOCHONDRIAL"/>
    <property type="match status" value="1"/>
</dbReference>
<keyword evidence="1" id="KW-0547">Nucleotide-binding</keyword>
<dbReference type="GO" id="GO:0005525">
    <property type="term" value="F:GTP binding"/>
    <property type="evidence" value="ECO:0007669"/>
    <property type="project" value="UniProtKB-KW"/>
</dbReference>
<dbReference type="NCBIfam" id="TIGR00231">
    <property type="entry name" value="small_GTP"/>
    <property type="match status" value="1"/>
</dbReference>
<dbReference type="Pfam" id="PF00009">
    <property type="entry name" value="GTP_EFTU"/>
    <property type="match status" value="1"/>
</dbReference>
<dbReference type="GO" id="GO:0097216">
    <property type="term" value="F:guanosine tetraphosphate binding"/>
    <property type="evidence" value="ECO:0007669"/>
    <property type="project" value="UniProtKB-ARBA"/>
</dbReference>
<dbReference type="InterPro" id="IPR005517">
    <property type="entry name" value="Transl_elong_EFG/EF2_IV"/>
</dbReference>
<dbReference type="InterPro" id="IPR031157">
    <property type="entry name" value="G_TR_CS"/>
</dbReference>
<dbReference type="Pfam" id="PF00679">
    <property type="entry name" value="EFG_C"/>
    <property type="match status" value="1"/>
</dbReference>
<evidence type="ECO:0000256" key="3">
    <source>
        <dbReference type="ARBA" id="ARBA00023134"/>
    </source>
</evidence>
<proteinExistence type="predicted"/>
<feature type="domain" description="Tr-type G" evidence="4">
    <location>
        <begin position="1"/>
        <end position="253"/>
    </location>
</feature>
<dbReference type="SUPFAM" id="SSF54211">
    <property type="entry name" value="Ribosomal protein S5 domain 2-like"/>
    <property type="match status" value="1"/>
</dbReference>
<dbReference type="InterPro" id="IPR027417">
    <property type="entry name" value="P-loop_NTPase"/>
</dbReference>
<dbReference type="PROSITE" id="PS00301">
    <property type="entry name" value="G_TR_1"/>
    <property type="match status" value="1"/>
</dbReference>
<gene>
    <name evidence="5" type="ORF">NE863_10135</name>
</gene>
<protein>
    <submittedName>
        <fullName evidence="5">TetM/TetW/TetO/TetS family tetracycline resistance ribosomal protection protein</fullName>
    </submittedName>
</protein>
<dbReference type="PANTHER" id="PTHR43261">
    <property type="entry name" value="TRANSLATION ELONGATION FACTOR G-RELATED"/>
    <property type="match status" value="1"/>
</dbReference>
<dbReference type="SMART" id="SM00889">
    <property type="entry name" value="EFG_IV"/>
    <property type="match status" value="1"/>
</dbReference>
<dbReference type="Gene3D" id="3.30.230.10">
    <property type="match status" value="1"/>
</dbReference>
<dbReference type="InterPro" id="IPR005225">
    <property type="entry name" value="Small_GTP-bd"/>
</dbReference>
<dbReference type="PROSITE" id="PS51722">
    <property type="entry name" value="G_TR_2"/>
    <property type="match status" value="1"/>
</dbReference>
<dbReference type="RefSeq" id="WP_090294166.1">
    <property type="nucleotide sequence ID" value="NZ_CAXURO020000001.1"/>
</dbReference>
<dbReference type="GO" id="GO:0006412">
    <property type="term" value="P:translation"/>
    <property type="evidence" value="ECO:0007669"/>
    <property type="project" value="UniProtKB-KW"/>
</dbReference>
<evidence type="ECO:0000259" key="4">
    <source>
        <dbReference type="PROSITE" id="PS51722"/>
    </source>
</evidence>
<name>A0A9Q9D8D9_ENSAD</name>
<dbReference type="InterPro" id="IPR020568">
    <property type="entry name" value="Ribosomal_Su5_D2-typ_SF"/>
</dbReference>
<dbReference type="EMBL" id="CP098807">
    <property type="protein sequence ID" value="USJ21686.1"/>
    <property type="molecule type" value="Genomic_DNA"/>
</dbReference>
<organism evidence="5 6">
    <name type="scientific">Ensifer adhaerens</name>
    <name type="common">Sinorhizobium morelense</name>
    <dbReference type="NCBI Taxonomy" id="106592"/>
    <lineage>
        <taxon>Bacteria</taxon>
        <taxon>Pseudomonadati</taxon>
        <taxon>Pseudomonadota</taxon>
        <taxon>Alphaproteobacteria</taxon>
        <taxon>Hyphomicrobiales</taxon>
        <taxon>Rhizobiaceae</taxon>
        <taxon>Sinorhizobium/Ensifer group</taxon>
        <taxon>Ensifer</taxon>
    </lineage>
</organism>
<reference evidence="5" key="1">
    <citation type="submission" date="2022-06" db="EMBL/GenBank/DDBJ databases">
        <title>Physiological and biochemical characterization and genomic elucidation of a strain of the genus Ensifer adhaerens M8 that combines arsenic oxidation and chromium reduction.</title>
        <authorList>
            <person name="Li X."/>
            <person name="Yu c."/>
        </authorList>
    </citation>
    <scope>NUCLEOTIDE SEQUENCE</scope>
    <source>
        <strain evidence="5">M8</strain>
    </source>
</reference>
<dbReference type="PRINTS" id="PR00315">
    <property type="entry name" value="ELONGATNFCT"/>
</dbReference>
<keyword evidence="3" id="KW-0342">GTP-binding</keyword>
<dbReference type="AlphaFoldDB" id="A0A9Q9D8D9"/>
<dbReference type="GO" id="GO:0003924">
    <property type="term" value="F:GTPase activity"/>
    <property type="evidence" value="ECO:0007669"/>
    <property type="project" value="InterPro"/>
</dbReference>
<dbReference type="Pfam" id="PF14492">
    <property type="entry name" value="EFG_III"/>
    <property type="match status" value="1"/>
</dbReference>
<dbReference type="InterPro" id="IPR014721">
    <property type="entry name" value="Ribsml_uS5_D2-typ_fold_subgr"/>
</dbReference>
<dbReference type="OrthoDB" id="9801472at2"/>
<sequence>MRTLNLGILAHVDAGKTSLTERLLFDTGAIDRLGSVDSGNTQTDSLELERQRGITIAASVVSFRLGDLVVNLIDTPGHPDFIAEVERVLQSLDAAVVVVSAVEGVQAQTRVLVRALRRLGVPFLFFVNKIDRLGARPAEVVEEIASQLSVRPVIMSAAVEVGSRHARTEPIDFAQEPHFSALSEALAANDEALLDDYVLAPERLTVERLRKALATQLAEGLLHPVYCGIAMTGVGVPGLITAIETLLPAKAPAPDAPVEGRIFKIERGWGGEKLAFLNLTSGTVATRDYLVLSGGAAKVTSIQLFDQGRLEKVDRVTAGRIAKVGGLAHARIGDWVGVDGTRAGAFHFAPPTLETLVRPRRPSDNTALWLALQQLAEQDPFINLRTSDDASEMFVSLYGEVQKEVIEATLSADFGLEAHFEESTVICVERPLGTGTGIEIIFREPNPFLATVGLRIEPRPAAAGNSFALEVDVGQMPASFYRAVEEAVAETLKAGLFGWQVIDCHVAMTAARQTSPASTAVDFRRLTPLVLAEALSSAGTVVCEPIDSFRLEAPASVLTAIHTLLAKSGASTTDSIIEGGVARLAGTIASANVQGVQRQLPGLTSGAGVLENSFDHYAPIAGTQPSRPRLGANPFDRANYLRSLR</sequence>
<dbReference type="InterPro" id="IPR035647">
    <property type="entry name" value="EFG_III/V"/>
</dbReference>
<dbReference type="SUPFAM" id="SSF50447">
    <property type="entry name" value="Translation proteins"/>
    <property type="match status" value="1"/>
</dbReference>